<dbReference type="InterPro" id="IPR019787">
    <property type="entry name" value="Znf_PHD-finger"/>
</dbReference>
<feature type="region of interest" description="Disordered" evidence="9">
    <location>
        <begin position="57"/>
        <end position="109"/>
    </location>
</feature>
<comment type="subcellular location">
    <subcellularLocation>
        <location evidence="1">Nucleus</location>
    </subcellularLocation>
</comment>
<evidence type="ECO:0000256" key="1">
    <source>
        <dbReference type="ARBA" id="ARBA00004123"/>
    </source>
</evidence>
<dbReference type="GO" id="GO:0032039">
    <property type="term" value="C:integrator complex"/>
    <property type="evidence" value="ECO:0007669"/>
    <property type="project" value="UniProtKB-ARBA"/>
</dbReference>
<feature type="compositionally biased region" description="Low complexity" evidence="9">
    <location>
        <begin position="91"/>
        <end position="100"/>
    </location>
</feature>
<dbReference type="InterPro" id="IPR039054">
    <property type="entry name" value="Int12_PHD"/>
</dbReference>
<feature type="compositionally biased region" description="Low complexity" evidence="9">
    <location>
        <begin position="242"/>
        <end position="274"/>
    </location>
</feature>
<protein>
    <recommendedName>
        <fullName evidence="3">Integrator complex subunit 12</fullName>
    </recommendedName>
</protein>
<keyword evidence="6" id="KW-0862">Zinc</keyword>
<evidence type="ECO:0000256" key="7">
    <source>
        <dbReference type="ARBA" id="ARBA00023242"/>
    </source>
</evidence>
<evidence type="ECO:0000313" key="12">
    <source>
        <dbReference type="Proteomes" id="UP001372834"/>
    </source>
</evidence>
<dbReference type="Proteomes" id="UP001372834">
    <property type="component" value="Unassembled WGS sequence"/>
</dbReference>
<feature type="domain" description="PHD-type" evidence="10">
    <location>
        <begin position="120"/>
        <end position="175"/>
    </location>
</feature>
<dbReference type="GO" id="GO:0008270">
    <property type="term" value="F:zinc ion binding"/>
    <property type="evidence" value="ECO:0007669"/>
    <property type="project" value="UniProtKB-KW"/>
</dbReference>
<evidence type="ECO:0000256" key="2">
    <source>
        <dbReference type="ARBA" id="ARBA00006009"/>
    </source>
</evidence>
<dbReference type="Pfam" id="PF00628">
    <property type="entry name" value="PHD"/>
    <property type="match status" value="1"/>
</dbReference>
<evidence type="ECO:0000256" key="5">
    <source>
        <dbReference type="ARBA" id="ARBA00022771"/>
    </source>
</evidence>
<dbReference type="InterPro" id="IPR051776">
    <property type="entry name" value="Integrator_subunit_12"/>
</dbReference>
<dbReference type="InterPro" id="IPR013083">
    <property type="entry name" value="Znf_RING/FYVE/PHD"/>
</dbReference>
<proteinExistence type="inferred from homology"/>
<dbReference type="InterPro" id="IPR011011">
    <property type="entry name" value="Znf_FYVE_PHD"/>
</dbReference>
<dbReference type="PROSITE" id="PS50016">
    <property type="entry name" value="ZF_PHD_2"/>
    <property type="match status" value="1"/>
</dbReference>
<dbReference type="PANTHER" id="PTHR13415">
    <property type="entry name" value="NUCLEAR FACTOR-RELATED"/>
    <property type="match status" value="1"/>
</dbReference>
<dbReference type="SUPFAM" id="SSF57903">
    <property type="entry name" value="FYVE/PHD zinc finger"/>
    <property type="match status" value="1"/>
</dbReference>
<dbReference type="GO" id="GO:0160232">
    <property type="term" value="C:INTAC complex"/>
    <property type="evidence" value="ECO:0007669"/>
    <property type="project" value="UniProtKB-ARBA"/>
</dbReference>
<accession>A0AAN8XQZ1</accession>
<comment type="caution">
    <text evidence="11">The sequence shown here is derived from an EMBL/GenBank/DDBJ whole genome shotgun (WGS) entry which is preliminary data.</text>
</comment>
<evidence type="ECO:0000256" key="6">
    <source>
        <dbReference type="ARBA" id="ARBA00022833"/>
    </source>
</evidence>
<keyword evidence="5 8" id="KW-0863">Zinc-finger</keyword>
<dbReference type="InterPro" id="IPR019786">
    <property type="entry name" value="Zinc_finger_PHD-type_CS"/>
</dbReference>
<dbReference type="PANTHER" id="PTHR13415:SF2">
    <property type="entry name" value="INTEGRATOR COMPLEX SUBUNIT 12"/>
    <property type="match status" value="1"/>
</dbReference>
<organism evidence="11 12">
    <name type="scientific">Polyplax serrata</name>
    <name type="common">Common mouse louse</name>
    <dbReference type="NCBI Taxonomy" id="468196"/>
    <lineage>
        <taxon>Eukaryota</taxon>
        <taxon>Metazoa</taxon>
        <taxon>Ecdysozoa</taxon>
        <taxon>Arthropoda</taxon>
        <taxon>Hexapoda</taxon>
        <taxon>Insecta</taxon>
        <taxon>Pterygota</taxon>
        <taxon>Neoptera</taxon>
        <taxon>Paraneoptera</taxon>
        <taxon>Psocodea</taxon>
        <taxon>Troctomorpha</taxon>
        <taxon>Phthiraptera</taxon>
        <taxon>Anoplura</taxon>
        <taxon>Polyplacidae</taxon>
        <taxon>Polyplax</taxon>
    </lineage>
</organism>
<gene>
    <name evidence="11" type="ORF">RUM43_000768</name>
</gene>
<feature type="compositionally biased region" description="Polar residues" evidence="9">
    <location>
        <begin position="70"/>
        <end position="84"/>
    </location>
</feature>
<feature type="compositionally biased region" description="Low complexity" evidence="9">
    <location>
        <begin position="215"/>
        <end position="227"/>
    </location>
</feature>
<keyword evidence="4" id="KW-0479">Metal-binding</keyword>
<keyword evidence="7" id="KW-0539">Nucleus</keyword>
<feature type="region of interest" description="Disordered" evidence="9">
    <location>
        <begin position="180"/>
        <end position="325"/>
    </location>
</feature>
<dbReference type="GO" id="GO:0034472">
    <property type="term" value="P:snRNA 3'-end processing"/>
    <property type="evidence" value="ECO:0007669"/>
    <property type="project" value="TreeGrafter"/>
</dbReference>
<dbReference type="FunFam" id="3.30.40.10:FF:000101">
    <property type="entry name" value="Integrator complex subunit 12"/>
    <property type="match status" value="1"/>
</dbReference>
<dbReference type="GO" id="GO:0160240">
    <property type="term" value="P:RNA polymerase II transcription initiation surveillance"/>
    <property type="evidence" value="ECO:0007669"/>
    <property type="project" value="UniProtKB-ARBA"/>
</dbReference>
<name>A0AAN8XQZ1_POLSC</name>
<dbReference type="Gene3D" id="3.30.40.10">
    <property type="entry name" value="Zinc/RING finger domain, C3HC4 (zinc finger)"/>
    <property type="match status" value="1"/>
</dbReference>
<comment type="similarity">
    <text evidence="2">Belongs to the Integrator subunit 12 family.</text>
</comment>
<dbReference type="InterPro" id="IPR001965">
    <property type="entry name" value="Znf_PHD"/>
</dbReference>
<evidence type="ECO:0000256" key="3">
    <source>
        <dbReference type="ARBA" id="ARBA00016814"/>
    </source>
</evidence>
<dbReference type="AlphaFoldDB" id="A0AAN8XQZ1"/>
<feature type="compositionally biased region" description="Polar residues" evidence="9">
    <location>
        <begin position="275"/>
        <end position="291"/>
    </location>
</feature>
<dbReference type="EMBL" id="JAWJWE010000001">
    <property type="protein sequence ID" value="KAK6644501.1"/>
    <property type="molecule type" value="Genomic_DNA"/>
</dbReference>
<evidence type="ECO:0000256" key="9">
    <source>
        <dbReference type="SAM" id="MobiDB-lite"/>
    </source>
</evidence>
<dbReference type="PROSITE" id="PS01359">
    <property type="entry name" value="ZF_PHD_1"/>
    <property type="match status" value="1"/>
</dbReference>
<dbReference type="CDD" id="cd15501">
    <property type="entry name" value="PHD_Int12"/>
    <property type="match status" value="1"/>
</dbReference>
<evidence type="ECO:0000256" key="4">
    <source>
        <dbReference type="ARBA" id="ARBA00022723"/>
    </source>
</evidence>
<evidence type="ECO:0000259" key="10">
    <source>
        <dbReference type="PROSITE" id="PS50016"/>
    </source>
</evidence>
<sequence>MTSFEMEPAFCKALKLLHSNANDSSDEIMHLLEEVIQQKYGGTKTLNLKCGNFYEEPAKPVEPPKMTRLSRGSSPALSATAGQTSEKSSRDSSPPSEPVSTRTTPDLDDGDLALEIFEDDLNCKICKGMTVGPRNRLVECSDCHSLYHQECHKPPISENVNDPRLVWYCSSCTKKTQEKVQPKVKSVQLENNNKKLKPEVVSENKSSAFKRNEKNSSSSHNKNPSGSGMANLAASFQADQTSSKSKISSKSSSASSSSSKHHSSSNSNSKSTTSLNYSKTPSSPNQKSQSGPAPAPANIIAADKRLQNMKKKAAAKMQEKRSKHK</sequence>
<feature type="compositionally biased region" description="Basic and acidic residues" evidence="9">
    <location>
        <begin position="192"/>
        <end position="202"/>
    </location>
</feature>
<evidence type="ECO:0000256" key="8">
    <source>
        <dbReference type="PROSITE-ProRule" id="PRU00146"/>
    </source>
</evidence>
<reference evidence="11 12" key="1">
    <citation type="submission" date="2023-10" db="EMBL/GenBank/DDBJ databases">
        <title>Genomes of two closely related lineages of the louse Polyplax serrata with different host specificities.</title>
        <authorList>
            <person name="Martinu J."/>
            <person name="Tarabai H."/>
            <person name="Stefka J."/>
            <person name="Hypsa V."/>
        </authorList>
    </citation>
    <scope>NUCLEOTIDE SEQUENCE [LARGE SCALE GENOMIC DNA]</scope>
    <source>
        <strain evidence="11">HR10_N</strain>
    </source>
</reference>
<dbReference type="SMART" id="SM00249">
    <property type="entry name" value="PHD"/>
    <property type="match status" value="1"/>
</dbReference>
<evidence type="ECO:0000313" key="11">
    <source>
        <dbReference type="EMBL" id="KAK6644501.1"/>
    </source>
</evidence>